<organism evidence="6 7">
    <name type="scientific">candidate division NPL-UPA2 bacterium Unc8</name>
    <dbReference type="NCBI Taxonomy" id="1980939"/>
    <lineage>
        <taxon>Bacteria</taxon>
    </lineage>
</organism>
<dbReference type="SUPFAM" id="SSF53067">
    <property type="entry name" value="Actin-like ATPase domain"/>
    <property type="match status" value="2"/>
</dbReference>
<evidence type="ECO:0000313" key="6">
    <source>
        <dbReference type="EMBL" id="RII00049.1"/>
    </source>
</evidence>
<keyword evidence="4" id="KW-0143">Chaperone</keyword>
<dbReference type="PROSITE" id="PS00329">
    <property type="entry name" value="HSP70_2"/>
    <property type="match status" value="1"/>
</dbReference>
<evidence type="ECO:0000256" key="2">
    <source>
        <dbReference type="ARBA" id="ARBA00022741"/>
    </source>
</evidence>
<proteinExistence type="inferred from homology"/>
<reference evidence="6 7" key="1">
    <citation type="submission" date="2018-08" db="EMBL/GenBank/DDBJ databases">
        <title>Draft genome of candidate division NPL-UPA2 bacterium Unc8 that adapted to ultra-basic serpentinizing groundwater.</title>
        <authorList>
            <person name="Ishii S."/>
            <person name="Suzuki S."/>
            <person name="Nealson K.H."/>
        </authorList>
    </citation>
    <scope>NUCLEOTIDE SEQUENCE [LARGE SCALE GENOMIC DNA]</scope>
    <source>
        <strain evidence="6">Unc8</strain>
    </source>
</reference>
<dbReference type="SUPFAM" id="SSF100920">
    <property type="entry name" value="Heat shock protein 70kD (HSP70), peptide-binding domain"/>
    <property type="match status" value="1"/>
</dbReference>
<comment type="caution">
    <text evidence="6">The sequence shown here is derived from an EMBL/GenBank/DDBJ whole genome shotgun (WGS) entry which is preliminary data.</text>
</comment>
<protein>
    <submittedName>
        <fullName evidence="6">Hsp70 family protein</fullName>
    </submittedName>
</protein>
<dbReference type="EMBL" id="NDHY01000008">
    <property type="protein sequence ID" value="RII00049.1"/>
    <property type="molecule type" value="Genomic_DNA"/>
</dbReference>
<dbReference type="GO" id="GO:0005524">
    <property type="term" value="F:ATP binding"/>
    <property type="evidence" value="ECO:0007669"/>
    <property type="project" value="UniProtKB-KW"/>
</dbReference>
<sequence>MSDFKPIVGIDLGTTFSAIAYVNEFGKVEVIPSAENKPVTPSIIYFQDEGDIIVGELATNYIVADPDNIARFVKRQMGKEDYYEEFYGKKYTPQELSSYILRKLKQDAEQYFLNRYGKEIEVKDAVISVPAYFNAAKRGATEQAGMMANLNVLMIVDEPIAAALSFGINKLEEDRTIFVFDLGGGTFDATILQIKGNEIKMLSSDGDAELGGYDWDKRLLAHASELFVGDFNEDPQDDPLSYQELFERVVRSKVELSRIPRVKIPISHAGKSKVYGISREEFKELTVDLLERCEELCKIVLEKAGKIWDDIDIILLAGGATYMPMVRDMLKKISGKEPSTEINPDQCVAIGCALNAAYKYLEEKREELKEESPAKIEEEIEKIKEKQGWVSLPEVEIKGINAHPLGIVLKDEEGNSFVEHLIPEMTPIPHEVTNRYKYPKGTPILQVTEGEGVKPEEVNIIGEFVLDKLPKREGGAEIDVIYRYNDSKILEVELRDVEDPNIKISIPVALTGGLSVEEVEEMTKYQDEKSII</sequence>
<dbReference type="Pfam" id="PF00012">
    <property type="entry name" value="HSP70"/>
    <property type="match status" value="2"/>
</dbReference>
<dbReference type="PROSITE" id="PS00297">
    <property type="entry name" value="HSP70_1"/>
    <property type="match status" value="1"/>
</dbReference>
<keyword evidence="2 5" id="KW-0547">Nucleotide-binding</keyword>
<dbReference type="FunFam" id="3.30.420.40:FF:000071">
    <property type="entry name" value="Molecular chaperone DnaK"/>
    <property type="match status" value="1"/>
</dbReference>
<dbReference type="InterPro" id="IPR043129">
    <property type="entry name" value="ATPase_NBD"/>
</dbReference>
<dbReference type="Gene3D" id="3.30.420.40">
    <property type="match status" value="2"/>
</dbReference>
<dbReference type="Gene3D" id="3.90.640.10">
    <property type="entry name" value="Actin, Chain A, domain 4"/>
    <property type="match status" value="1"/>
</dbReference>
<dbReference type="CDD" id="cd24029">
    <property type="entry name" value="ASKHA_NBD_HSP70_DnaK_HscA_HscC"/>
    <property type="match status" value="1"/>
</dbReference>
<dbReference type="InterPro" id="IPR029047">
    <property type="entry name" value="HSP70_peptide-bd_sf"/>
</dbReference>
<dbReference type="Gene3D" id="2.60.34.10">
    <property type="entry name" value="Substrate Binding Domain Of DNAk, Chain A, domain 1"/>
    <property type="match status" value="1"/>
</dbReference>
<evidence type="ECO:0000313" key="7">
    <source>
        <dbReference type="Proteomes" id="UP000266287"/>
    </source>
</evidence>
<dbReference type="InterPro" id="IPR018181">
    <property type="entry name" value="Heat_shock_70_CS"/>
</dbReference>
<evidence type="ECO:0000256" key="1">
    <source>
        <dbReference type="ARBA" id="ARBA00007381"/>
    </source>
</evidence>
<dbReference type="Proteomes" id="UP000266287">
    <property type="component" value="Unassembled WGS sequence"/>
</dbReference>
<name>A0A399FXA2_UNCN2</name>
<dbReference type="AlphaFoldDB" id="A0A399FXA2"/>
<evidence type="ECO:0000256" key="3">
    <source>
        <dbReference type="ARBA" id="ARBA00022840"/>
    </source>
</evidence>
<comment type="similarity">
    <text evidence="1 5">Belongs to the heat shock protein 70 family.</text>
</comment>
<accession>A0A399FXA2</accession>
<dbReference type="InterPro" id="IPR013126">
    <property type="entry name" value="Hsp_70_fam"/>
</dbReference>
<evidence type="ECO:0000256" key="5">
    <source>
        <dbReference type="RuleBase" id="RU003322"/>
    </source>
</evidence>
<keyword evidence="3 5" id="KW-0067">ATP-binding</keyword>
<dbReference type="PROSITE" id="PS01036">
    <property type="entry name" value="HSP70_3"/>
    <property type="match status" value="1"/>
</dbReference>
<dbReference type="PRINTS" id="PR00301">
    <property type="entry name" value="HEATSHOCK70"/>
</dbReference>
<gene>
    <name evidence="6" type="ORF">B9J77_03830</name>
</gene>
<dbReference type="PANTHER" id="PTHR19375">
    <property type="entry name" value="HEAT SHOCK PROTEIN 70KDA"/>
    <property type="match status" value="1"/>
</dbReference>
<dbReference type="GO" id="GO:0140662">
    <property type="term" value="F:ATP-dependent protein folding chaperone"/>
    <property type="evidence" value="ECO:0007669"/>
    <property type="project" value="InterPro"/>
</dbReference>
<evidence type="ECO:0000256" key="4">
    <source>
        <dbReference type="ARBA" id="ARBA00023186"/>
    </source>
</evidence>